<feature type="domain" description="P2X purinoreceptor 7 intracellular" evidence="1">
    <location>
        <begin position="59"/>
        <end position="184"/>
    </location>
</feature>
<evidence type="ECO:0000313" key="3">
    <source>
        <dbReference type="Proteomes" id="UP001479290"/>
    </source>
</evidence>
<dbReference type="Pfam" id="PF20478">
    <property type="entry name" value="P2RX7_C"/>
    <property type="match status" value="1"/>
</dbReference>
<dbReference type="Proteomes" id="UP001479290">
    <property type="component" value="Unassembled WGS sequence"/>
</dbReference>
<comment type="caution">
    <text evidence="2">The sequence shown here is derived from an EMBL/GenBank/DDBJ whole genome shotgun (WGS) entry which is preliminary data.</text>
</comment>
<name>A0AAW1YVE2_CULAL</name>
<keyword evidence="3" id="KW-1185">Reference proteome</keyword>
<dbReference type="AlphaFoldDB" id="A0AAW1YVE2"/>
<dbReference type="PANTHER" id="PTHR36981:SF3">
    <property type="entry name" value="UBIQUITIN-LIKE PROTEASE FAMILY PROFILE DOMAIN-CONTAINING PROTEIN"/>
    <property type="match status" value="1"/>
</dbReference>
<proteinExistence type="predicted"/>
<organism evidence="2 3">
    <name type="scientific">Culter alburnus</name>
    <name type="common">Topmouth culter</name>
    <dbReference type="NCBI Taxonomy" id="194366"/>
    <lineage>
        <taxon>Eukaryota</taxon>
        <taxon>Metazoa</taxon>
        <taxon>Chordata</taxon>
        <taxon>Craniata</taxon>
        <taxon>Vertebrata</taxon>
        <taxon>Euteleostomi</taxon>
        <taxon>Actinopterygii</taxon>
        <taxon>Neopterygii</taxon>
        <taxon>Teleostei</taxon>
        <taxon>Ostariophysi</taxon>
        <taxon>Cypriniformes</taxon>
        <taxon>Xenocyprididae</taxon>
        <taxon>Xenocypridinae</taxon>
        <taxon>Culter</taxon>
    </lineage>
</organism>
<evidence type="ECO:0000313" key="2">
    <source>
        <dbReference type="EMBL" id="KAK9951847.1"/>
    </source>
</evidence>
<reference evidence="2 3" key="1">
    <citation type="submission" date="2024-05" db="EMBL/GenBank/DDBJ databases">
        <title>A high-quality chromosomal-level genome assembly of Topmouth culter (Culter alburnus).</title>
        <authorList>
            <person name="Zhao H."/>
        </authorList>
    </citation>
    <scope>NUCLEOTIDE SEQUENCE [LARGE SCALE GENOMIC DNA]</scope>
    <source>
        <strain evidence="2">CATC2023</strain>
        <tissue evidence="2">Muscle</tissue>
    </source>
</reference>
<dbReference type="InterPro" id="IPR046815">
    <property type="entry name" value="P2RX7_C"/>
</dbReference>
<accession>A0AAW1YVE2</accession>
<dbReference type="EMBL" id="JAWDJR010000024">
    <property type="protein sequence ID" value="KAK9951847.1"/>
    <property type="molecule type" value="Genomic_DNA"/>
</dbReference>
<protein>
    <recommendedName>
        <fullName evidence="1">P2X purinoreceptor 7 intracellular domain-containing protein</fullName>
    </recommendedName>
</protein>
<sequence>MQVVCLICSFTSGKRFETNMIFKIYSFQERIQSHQLLQRCLTRDPSLLFDIMDTQGTAVAPTPVPGQPTWCMCLHCREMPTDIERKCCGQHPNDCISTLPIFDLYITDEGVLRLSQRIWNNIRDAQDAPDPGENNKQFQHAAYRQYVVWQYGVLGPGHRVVIPSCCVCKIRERYPDPYGQYTSFMPSRV</sequence>
<dbReference type="PANTHER" id="PTHR36981">
    <property type="entry name" value="ZGC:195170"/>
    <property type="match status" value="1"/>
</dbReference>
<evidence type="ECO:0000259" key="1">
    <source>
        <dbReference type="Pfam" id="PF20478"/>
    </source>
</evidence>
<gene>
    <name evidence="2" type="ORF">ABG768_017722</name>
</gene>